<evidence type="ECO:0000313" key="1">
    <source>
        <dbReference type="EMBL" id="MDT0096292.1"/>
    </source>
</evidence>
<comment type="caution">
    <text evidence="1">The sequence shown here is derived from an EMBL/GenBank/DDBJ whole genome shotgun (WGS) entry which is preliminary data.</text>
</comment>
<proteinExistence type="predicted"/>
<dbReference type="GeneID" id="93238351"/>
<keyword evidence="2" id="KW-1185">Reference proteome</keyword>
<organism evidence="1 2">
    <name type="scientific">Listeria swaminathanii</name>
    <dbReference type="NCBI Taxonomy" id="2713501"/>
    <lineage>
        <taxon>Bacteria</taxon>
        <taxon>Bacillati</taxon>
        <taxon>Bacillota</taxon>
        <taxon>Bacilli</taxon>
        <taxon>Bacillales</taxon>
        <taxon>Listeriaceae</taxon>
        <taxon>Listeria</taxon>
    </lineage>
</organism>
<sequence>MFWRRLKENKAEGIDFMPILTSVEVEKRIKKLINVEKCLPQQVFLSPEKYNFYFEEPEAIYMDTKEFIHMIKQIVEITKDEKAYISEIVGEKKFLQKSITTLNLRETLDFTQSEANIVENLDFENITEITIFLYCYMYFPSEQLFLFVNEYLDTALLAVDKKLEIDIPWYDVKTFLTVENLGMKDRLYRKFRKRLIKSYSKRV</sequence>
<name>A0ABU2IE27_9LIST</name>
<dbReference type="RefSeq" id="WP_311174710.1">
    <property type="nucleotide sequence ID" value="NZ_CP156021.1"/>
</dbReference>
<reference evidence="1 2" key="1">
    <citation type="submission" date="2023-05" db="EMBL/GenBank/DDBJ databases">
        <title>A Combination of Whole Genome Sequencing and Metagenomics Reveals Diversity of Listeria spp. in Soil Collected from the Nantahala National Forest.</title>
        <authorList>
            <person name="Wang J."/>
            <person name="Schamp C.N."/>
            <person name="Hudson L.K."/>
            <person name="Chaggar H.K."/>
            <person name="Bryan D.W."/>
            <person name="Radosevich M."/>
            <person name="Denes T.G."/>
        </authorList>
    </citation>
    <scope>NUCLEOTIDE SEQUENCE [LARGE SCALE GENOMIC DNA]</scope>
    <source>
        <strain evidence="1 2">UTK S2-0009</strain>
    </source>
</reference>
<gene>
    <name evidence="1" type="ORF">QJV39_06150</name>
</gene>
<dbReference type="Proteomes" id="UP001267344">
    <property type="component" value="Unassembled WGS sequence"/>
</dbReference>
<dbReference type="EMBL" id="JASBAG010000001">
    <property type="protein sequence ID" value="MDT0096292.1"/>
    <property type="molecule type" value="Genomic_DNA"/>
</dbReference>
<protein>
    <submittedName>
        <fullName evidence="1">Uncharacterized protein</fullName>
    </submittedName>
</protein>
<evidence type="ECO:0000313" key="2">
    <source>
        <dbReference type="Proteomes" id="UP001267344"/>
    </source>
</evidence>
<accession>A0ABU2IE27</accession>